<proteinExistence type="predicted"/>
<evidence type="ECO:0000313" key="2">
    <source>
        <dbReference type="EMBL" id="SBV95047.1"/>
    </source>
</evidence>
<accession>A0A212J6J4</accession>
<dbReference type="InterPro" id="IPR000792">
    <property type="entry name" value="Tscrpt_reg_LuxR_C"/>
</dbReference>
<evidence type="ECO:0000259" key="1">
    <source>
        <dbReference type="SMART" id="SM00421"/>
    </source>
</evidence>
<dbReference type="GO" id="GO:0003677">
    <property type="term" value="F:DNA binding"/>
    <property type="evidence" value="ECO:0007669"/>
    <property type="project" value="InterPro"/>
</dbReference>
<protein>
    <recommendedName>
        <fullName evidence="1">HTH luxR-type domain-containing protein</fullName>
    </recommendedName>
</protein>
<dbReference type="EMBL" id="FLUO01000001">
    <property type="protein sequence ID" value="SBV95047.1"/>
    <property type="molecule type" value="Genomic_DNA"/>
</dbReference>
<feature type="domain" description="HTH luxR-type" evidence="1">
    <location>
        <begin position="256"/>
        <end position="313"/>
    </location>
</feature>
<dbReference type="GO" id="GO:0006355">
    <property type="term" value="P:regulation of DNA-templated transcription"/>
    <property type="evidence" value="ECO:0007669"/>
    <property type="project" value="InterPro"/>
</dbReference>
<reference evidence="2" key="1">
    <citation type="submission" date="2016-04" db="EMBL/GenBank/DDBJ databases">
        <authorList>
            <person name="Evans L.H."/>
            <person name="Alamgir A."/>
            <person name="Owens N."/>
            <person name="Weber N.D."/>
            <person name="Virtaneva K."/>
            <person name="Barbian K."/>
            <person name="Babar A."/>
            <person name="Rosenke K."/>
        </authorList>
    </citation>
    <scope>NUCLEOTIDE SEQUENCE</scope>
    <source>
        <strain evidence="2">86</strain>
    </source>
</reference>
<sequence length="323" mass="34109">MIEASPTVAMISPPGTEFLPLAEHLRSHSFTVFDAPAAPPAAADVVLACFAPLDTGAYGRLSPWLADSPVVVALKSQPSEALELDLLRRGVQEVVAVGESMSCEPVCIALKRSLQRHRFQQSRGIRPEVEVQAQGVVDMFPMAVIIADASGAVRLSNARGRELLAARQALFVDPLGRVRLADRVQDARLHQTIRAVQDGRDVDCALAAPRPEDGVPLSVLVVPVGSGAGGAARGVMLFVSDPDAPTAIHPETLEGLYGFTTAEARLVIALVSGQTLEAVAAATGTSPNTLKNHLKAVFRKTGATRQAELMKLVLSGPAIFRRG</sequence>
<dbReference type="SMART" id="SM00421">
    <property type="entry name" value="HTH_LUXR"/>
    <property type="match status" value="1"/>
</dbReference>
<dbReference type="SUPFAM" id="SSF46894">
    <property type="entry name" value="C-terminal effector domain of the bipartite response regulators"/>
    <property type="match status" value="1"/>
</dbReference>
<dbReference type="InterPro" id="IPR036388">
    <property type="entry name" value="WH-like_DNA-bd_sf"/>
</dbReference>
<dbReference type="AlphaFoldDB" id="A0A212J6J4"/>
<gene>
    <name evidence="2" type="ORF">KL86APRO_10586</name>
</gene>
<dbReference type="Gene3D" id="1.10.10.10">
    <property type="entry name" value="Winged helix-like DNA-binding domain superfamily/Winged helix DNA-binding domain"/>
    <property type="match status" value="1"/>
</dbReference>
<organism evidence="2">
    <name type="scientific">uncultured Alphaproteobacteria bacterium</name>
    <dbReference type="NCBI Taxonomy" id="91750"/>
    <lineage>
        <taxon>Bacteria</taxon>
        <taxon>Pseudomonadati</taxon>
        <taxon>Pseudomonadota</taxon>
        <taxon>Alphaproteobacteria</taxon>
        <taxon>environmental samples</taxon>
    </lineage>
</organism>
<name>A0A212J6J4_9PROT</name>
<dbReference type="InterPro" id="IPR016032">
    <property type="entry name" value="Sig_transdc_resp-reg_C-effctor"/>
</dbReference>